<dbReference type="GO" id="GO:0003700">
    <property type="term" value="F:DNA-binding transcription factor activity"/>
    <property type="evidence" value="ECO:0007669"/>
    <property type="project" value="UniProtKB-UniRule"/>
</dbReference>
<dbReference type="PANTHER" id="PTHR31421:SF6">
    <property type="entry name" value="PROTEIN BASIC PENTACYSTEINE7"/>
    <property type="match status" value="1"/>
</dbReference>
<gene>
    <name evidence="9" type="ORF">A4U43_C04F9700</name>
</gene>
<evidence type="ECO:0000313" key="9">
    <source>
        <dbReference type="EMBL" id="ONK71541.1"/>
    </source>
</evidence>
<keyword evidence="5 7" id="KW-0804">Transcription</keyword>
<evidence type="ECO:0000256" key="8">
    <source>
        <dbReference type="SAM" id="MobiDB-lite"/>
    </source>
</evidence>
<keyword evidence="3 7" id="KW-0805">Transcription regulation</keyword>
<dbReference type="GO" id="GO:0043565">
    <property type="term" value="F:sequence-specific DNA binding"/>
    <property type="evidence" value="ECO:0007669"/>
    <property type="project" value="TreeGrafter"/>
</dbReference>
<feature type="compositionally biased region" description="Polar residues" evidence="8">
    <location>
        <begin position="15"/>
        <end position="25"/>
    </location>
</feature>
<dbReference type="GO" id="GO:0009723">
    <property type="term" value="P:response to ethylene"/>
    <property type="evidence" value="ECO:0007669"/>
    <property type="project" value="TreeGrafter"/>
</dbReference>
<evidence type="ECO:0000256" key="4">
    <source>
        <dbReference type="ARBA" id="ARBA00023125"/>
    </source>
</evidence>
<dbReference type="Gramene" id="ONK71541">
    <property type="protein sequence ID" value="ONK71541"/>
    <property type="gene ID" value="A4U43_C04F9700"/>
</dbReference>
<name>A0A5P1F4G2_ASPOF</name>
<dbReference type="EMBL" id="CM007384">
    <property type="protein sequence ID" value="ONK71541.1"/>
    <property type="molecule type" value="Genomic_DNA"/>
</dbReference>
<keyword evidence="4 7" id="KW-0238">DNA-binding</keyword>
<dbReference type="PANTHER" id="PTHR31421">
    <property type="entry name" value="PROTEIN BASIC PENTACYSTEINE3"/>
    <property type="match status" value="1"/>
</dbReference>
<protein>
    <recommendedName>
        <fullName evidence="7">GAGA-binding transcriptional activator</fullName>
    </recommendedName>
</protein>
<dbReference type="SMART" id="SM01226">
    <property type="entry name" value="GAGA_bind"/>
    <property type="match status" value="1"/>
</dbReference>
<feature type="region of interest" description="Disordered" evidence="8">
    <location>
        <begin position="1"/>
        <end position="38"/>
    </location>
</feature>
<reference evidence="10" key="1">
    <citation type="journal article" date="2017" name="Nat. Commun.">
        <title>The asparagus genome sheds light on the origin and evolution of a young Y chromosome.</title>
        <authorList>
            <person name="Harkess A."/>
            <person name="Zhou J."/>
            <person name="Xu C."/>
            <person name="Bowers J.E."/>
            <person name="Van der Hulst R."/>
            <person name="Ayyampalayam S."/>
            <person name="Mercati F."/>
            <person name="Riccardi P."/>
            <person name="McKain M.R."/>
            <person name="Kakrana A."/>
            <person name="Tang H."/>
            <person name="Ray J."/>
            <person name="Groenendijk J."/>
            <person name="Arikit S."/>
            <person name="Mathioni S.M."/>
            <person name="Nakano M."/>
            <person name="Shan H."/>
            <person name="Telgmann-Rauber A."/>
            <person name="Kanno A."/>
            <person name="Yue Z."/>
            <person name="Chen H."/>
            <person name="Li W."/>
            <person name="Chen Y."/>
            <person name="Xu X."/>
            <person name="Zhang Y."/>
            <person name="Luo S."/>
            <person name="Chen H."/>
            <person name="Gao J."/>
            <person name="Mao Z."/>
            <person name="Pires J.C."/>
            <person name="Luo M."/>
            <person name="Kudrna D."/>
            <person name="Wing R.A."/>
            <person name="Meyers B.C."/>
            <person name="Yi K."/>
            <person name="Kong H."/>
            <person name="Lavrijsen P."/>
            <person name="Sunseri F."/>
            <person name="Falavigna A."/>
            <person name="Ye Y."/>
            <person name="Leebens-Mack J.H."/>
            <person name="Chen G."/>
        </authorList>
    </citation>
    <scope>NUCLEOTIDE SEQUENCE [LARGE SCALE GENOMIC DNA]</scope>
    <source>
        <strain evidence="10">cv. DH0086</strain>
    </source>
</reference>
<dbReference type="AlphaFoldDB" id="A0A5P1F4G2"/>
<evidence type="ECO:0000256" key="1">
    <source>
        <dbReference type="ARBA" id="ARBA00004123"/>
    </source>
</evidence>
<evidence type="ECO:0000256" key="5">
    <source>
        <dbReference type="ARBA" id="ARBA00023163"/>
    </source>
</evidence>
<evidence type="ECO:0000256" key="3">
    <source>
        <dbReference type="ARBA" id="ARBA00023015"/>
    </source>
</evidence>
<comment type="similarity">
    <text evidence="2 7">Belongs to the BBR/BPC family.</text>
</comment>
<dbReference type="OMA" id="TINVAWV"/>
<evidence type="ECO:0000256" key="2">
    <source>
        <dbReference type="ARBA" id="ARBA00007911"/>
    </source>
</evidence>
<dbReference type="OrthoDB" id="1903765at2759"/>
<dbReference type="GO" id="GO:0005634">
    <property type="term" value="C:nucleus"/>
    <property type="evidence" value="ECO:0007669"/>
    <property type="project" value="UniProtKB-SubCell"/>
</dbReference>
<feature type="compositionally biased region" description="Basic and acidic residues" evidence="8">
    <location>
        <begin position="79"/>
        <end position="94"/>
    </location>
</feature>
<evidence type="ECO:0000256" key="6">
    <source>
        <dbReference type="ARBA" id="ARBA00023242"/>
    </source>
</evidence>
<dbReference type="InterPro" id="IPR010409">
    <property type="entry name" value="GAGA-bd_tscrpt_act"/>
</dbReference>
<comment type="subcellular location">
    <subcellularLocation>
        <location evidence="1 7">Nucleus</location>
    </subcellularLocation>
</comment>
<keyword evidence="6 7" id="KW-0539">Nucleus</keyword>
<proteinExistence type="inferred from homology"/>
<keyword evidence="10" id="KW-1185">Reference proteome</keyword>
<evidence type="ECO:0000313" key="10">
    <source>
        <dbReference type="Proteomes" id="UP000243459"/>
    </source>
</evidence>
<dbReference type="Pfam" id="PF06217">
    <property type="entry name" value="GAGA_bind"/>
    <property type="match status" value="1"/>
</dbReference>
<comment type="function">
    <text evidence="7">Transcriptional regulator that specifically binds to GA-rich elements (GAGA-repeats) present in regulatory sequences of genes involved in developmental processes.</text>
</comment>
<dbReference type="Proteomes" id="UP000243459">
    <property type="component" value="Chromosome 4"/>
</dbReference>
<feature type="region of interest" description="Disordered" evidence="8">
    <location>
        <begin position="70"/>
        <end position="142"/>
    </location>
</feature>
<sequence length="172" mass="19123">MEGKGRFSARKWVFSDQTNPSNLASSVPEGNAPGYQPSFLKMSAYTNRSSIVNEPDNEASSMEFPWFPQRSFFSPTRDPSPEHTKKNKEIEAKPAKVRIATKALRPKEPKKPPAKKKGTSISTGKREKRNQDATIEGTTQDFSGVPAPVCTCTGVSRQCYRWGSGGWQSYML</sequence>
<organism evidence="9 10">
    <name type="scientific">Asparagus officinalis</name>
    <name type="common">Garden asparagus</name>
    <dbReference type="NCBI Taxonomy" id="4686"/>
    <lineage>
        <taxon>Eukaryota</taxon>
        <taxon>Viridiplantae</taxon>
        <taxon>Streptophyta</taxon>
        <taxon>Embryophyta</taxon>
        <taxon>Tracheophyta</taxon>
        <taxon>Spermatophyta</taxon>
        <taxon>Magnoliopsida</taxon>
        <taxon>Liliopsida</taxon>
        <taxon>Asparagales</taxon>
        <taxon>Asparagaceae</taxon>
        <taxon>Asparagoideae</taxon>
        <taxon>Asparagus</taxon>
    </lineage>
</organism>
<accession>A0A5P1F4G2</accession>
<evidence type="ECO:0000256" key="7">
    <source>
        <dbReference type="RuleBase" id="RU367160"/>
    </source>
</evidence>
<feature type="compositionally biased region" description="Polar residues" evidence="8">
    <location>
        <begin position="132"/>
        <end position="142"/>
    </location>
</feature>